<dbReference type="InterPro" id="IPR001128">
    <property type="entry name" value="Cyt_P450"/>
</dbReference>
<evidence type="ECO:0000256" key="9">
    <source>
        <dbReference type="ARBA" id="ARBA00023004"/>
    </source>
</evidence>
<dbReference type="InterPro" id="IPR036396">
    <property type="entry name" value="Cyt_P450_sf"/>
</dbReference>
<gene>
    <name evidence="13" type="primary">LOC101897587</name>
</gene>
<keyword evidence="10 11" id="KW-0503">Monooxygenase</keyword>
<accession>A0ABM3V0Z9</accession>
<dbReference type="Proteomes" id="UP001652621">
    <property type="component" value="Unplaced"/>
</dbReference>
<dbReference type="InterPro" id="IPR002403">
    <property type="entry name" value="Cyt_P450_E_grp-IV"/>
</dbReference>
<evidence type="ECO:0000256" key="7">
    <source>
        <dbReference type="ARBA" id="ARBA00022723"/>
    </source>
</evidence>
<evidence type="ECO:0000256" key="8">
    <source>
        <dbReference type="ARBA" id="ARBA00023002"/>
    </source>
</evidence>
<name>A0ABM3V0Z9_MUSDO</name>
<comment type="function">
    <text evidence="2">May be involved in the metabolism of insect hormones and in the breakdown of synthetic insecticides.</text>
</comment>
<protein>
    <submittedName>
        <fullName evidence="13">Cytochrome P450 4e2-like</fullName>
    </submittedName>
</protein>
<comment type="similarity">
    <text evidence="5 11">Belongs to the cytochrome P450 family.</text>
</comment>
<dbReference type="GeneID" id="101897587"/>
<dbReference type="Pfam" id="PF00067">
    <property type="entry name" value="p450"/>
    <property type="match status" value="1"/>
</dbReference>
<evidence type="ECO:0000256" key="6">
    <source>
        <dbReference type="ARBA" id="ARBA00022617"/>
    </source>
</evidence>
<dbReference type="CDD" id="cd20628">
    <property type="entry name" value="CYP4"/>
    <property type="match status" value="1"/>
</dbReference>
<sequence>MATLKPFKFSLNVITNYLFDLFYKYNFGNLCIWLGYHLQYLVVDTKDVECILATNPLVNKSDIYKLLHPWLGEGLITSSGAKWQKHRKMITPSFNFNILNSIQDVMKTNSEKFIGKLKEISRSDNIFDFQEVVNNLTLDVICETAMCVSINALDNPHSDFVLAVKFMCYNSYKRLIHPIKRYELLYRLYPEYWEYRKQLQIYKDFIYGIIDKRIEAKKSSQNTNPSNEQENEFRRRKLFFLDSLLEATVDGRPLTRKEIYDEVATLMFAGHDTTTSSITFAIYLLSRHVDIQQKVLEEQNRIMAGNLKGNATLQDLNEMKYLDCVIKESMRIYPPVLFFGRHVEKEYNLNGKIIPAHTSLLIFVIAMNYNEAIYPDPYRFDPQRFDADQRTTTQNPFEYVPFGGGQRNCIGQKFAMLEVKTVISKIVRNFQILAPEDGLESKDGYISTLYGPQRARAPKPDKYVPTLLHAITLRAENGLYLRLRERE</sequence>
<dbReference type="PRINTS" id="PR00465">
    <property type="entry name" value="EP450IV"/>
</dbReference>
<comment type="subcellular location">
    <subcellularLocation>
        <location evidence="4">Endoplasmic reticulum membrane</location>
        <topology evidence="4">Peripheral membrane protein</topology>
    </subcellularLocation>
    <subcellularLocation>
        <location evidence="3">Microsome membrane</location>
        <topology evidence="3">Peripheral membrane protein</topology>
    </subcellularLocation>
</comment>
<dbReference type="PANTHER" id="PTHR24291:SF203">
    <property type="entry name" value="CYTOCHROME P450 4D1-RELATED"/>
    <property type="match status" value="1"/>
</dbReference>
<evidence type="ECO:0000256" key="11">
    <source>
        <dbReference type="RuleBase" id="RU000461"/>
    </source>
</evidence>
<organism evidence="12 13">
    <name type="scientific">Musca domestica</name>
    <name type="common">House fly</name>
    <dbReference type="NCBI Taxonomy" id="7370"/>
    <lineage>
        <taxon>Eukaryota</taxon>
        <taxon>Metazoa</taxon>
        <taxon>Ecdysozoa</taxon>
        <taxon>Arthropoda</taxon>
        <taxon>Hexapoda</taxon>
        <taxon>Insecta</taxon>
        <taxon>Pterygota</taxon>
        <taxon>Neoptera</taxon>
        <taxon>Endopterygota</taxon>
        <taxon>Diptera</taxon>
        <taxon>Brachycera</taxon>
        <taxon>Muscomorpha</taxon>
        <taxon>Muscoidea</taxon>
        <taxon>Muscidae</taxon>
        <taxon>Musca</taxon>
    </lineage>
</organism>
<dbReference type="PRINTS" id="PR00385">
    <property type="entry name" value="P450"/>
</dbReference>
<evidence type="ECO:0000256" key="5">
    <source>
        <dbReference type="ARBA" id="ARBA00010617"/>
    </source>
</evidence>
<dbReference type="PANTHER" id="PTHR24291">
    <property type="entry name" value="CYTOCHROME P450 FAMILY 4"/>
    <property type="match status" value="1"/>
</dbReference>
<dbReference type="InterPro" id="IPR050196">
    <property type="entry name" value="Cytochrome_P450_Monoox"/>
</dbReference>
<comment type="cofactor">
    <cofactor evidence="1">
        <name>heme</name>
        <dbReference type="ChEBI" id="CHEBI:30413"/>
    </cofactor>
</comment>
<evidence type="ECO:0000256" key="4">
    <source>
        <dbReference type="ARBA" id="ARBA00004406"/>
    </source>
</evidence>
<evidence type="ECO:0000313" key="12">
    <source>
        <dbReference type="Proteomes" id="UP001652621"/>
    </source>
</evidence>
<keyword evidence="12" id="KW-1185">Reference proteome</keyword>
<dbReference type="RefSeq" id="XP_058979470.1">
    <property type="nucleotide sequence ID" value="XM_059123487.1"/>
</dbReference>
<keyword evidence="9 11" id="KW-0408">Iron</keyword>
<keyword evidence="7 11" id="KW-0479">Metal-binding</keyword>
<evidence type="ECO:0000256" key="3">
    <source>
        <dbReference type="ARBA" id="ARBA00004174"/>
    </source>
</evidence>
<dbReference type="InterPro" id="IPR017972">
    <property type="entry name" value="Cyt_P450_CS"/>
</dbReference>
<evidence type="ECO:0000256" key="2">
    <source>
        <dbReference type="ARBA" id="ARBA00003690"/>
    </source>
</evidence>
<evidence type="ECO:0000256" key="1">
    <source>
        <dbReference type="ARBA" id="ARBA00001971"/>
    </source>
</evidence>
<keyword evidence="6 11" id="KW-0349">Heme</keyword>
<dbReference type="PROSITE" id="PS00086">
    <property type="entry name" value="CYTOCHROME_P450"/>
    <property type="match status" value="1"/>
</dbReference>
<evidence type="ECO:0000256" key="10">
    <source>
        <dbReference type="ARBA" id="ARBA00023033"/>
    </source>
</evidence>
<dbReference type="SUPFAM" id="SSF48264">
    <property type="entry name" value="Cytochrome P450"/>
    <property type="match status" value="1"/>
</dbReference>
<keyword evidence="8 11" id="KW-0560">Oxidoreductase</keyword>
<reference evidence="13" key="1">
    <citation type="submission" date="2025-08" db="UniProtKB">
        <authorList>
            <consortium name="RefSeq"/>
        </authorList>
    </citation>
    <scope>IDENTIFICATION</scope>
    <source>
        <strain evidence="13">Aabys</strain>
        <tissue evidence="13">Whole body</tissue>
    </source>
</reference>
<evidence type="ECO:0000313" key="13">
    <source>
        <dbReference type="RefSeq" id="XP_058979470.1"/>
    </source>
</evidence>
<dbReference type="Gene3D" id="1.10.630.10">
    <property type="entry name" value="Cytochrome P450"/>
    <property type="match status" value="1"/>
</dbReference>
<proteinExistence type="inferred from homology"/>